<accession>A0A542ZCH2</accession>
<organism evidence="9 10">
    <name type="scientific">Propioniferax innocua</name>
    <dbReference type="NCBI Taxonomy" id="1753"/>
    <lineage>
        <taxon>Bacteria</taxon>
        <taxon>Bacillati</taxon>
        <taxon>Actinomycetota</taxon>
        <taxon>Actinomycetes</taxon>
        <taxon>Propionibacteriales</taxon>
        <taxon>Propionibacteriaceae</taxon>
        <taxon>Propioniferax</taxon>
    </lineage>
</organism>
<comment type="caution">
    <text evidence="9">The sequence shown here is derived from an EMBL/GenBank/DDBJ whole genome shotgun (WGS) entry which is preliminary data.</text>
</comment>
<feature type="transmembrane region" description="Helical" evidence="8">
    <location>
        <begin position="119"/>
        <end position="152"/>
    </location>
</feature>
<protein>
    <recommendedName>
        <fullName evidence="8">Probable membrane transporter protein</fullName>
    </recommendedName>
</protein>
<comment type="similarity">
    <text evidence="2 8">Belongs to the 4-toluene sulfonate uptake permease (TSUP) (TC 2.A.102) family.</text>
</comment>
<evidence type="ECO:0000256" key="4">
    <source>
        <dbReference type="ARBA" id="ARBA00022475"/>
    </source>
</evidence>
<evidence type="ECO:0000256" key="7">
    <source>
        <dbReference type="ARBA" id="ARBA00023136"/>
    </source>
</evidence>
<dbReference type="PANTHER" id="PTHR30269:SF37">
    <property type="entry name" value="MEMBRANE TRANSPORTER PROTEIN"/>
    <property type="match status" value="1"/>
</dbReference>
<keyword evidence="10" id="KW-1185">Reference proteome</keyword>
<keyword evidence="4 8" id="KW-1003">Cell membrane</keyword>
<feature type="transmembrane region" description="Helical" evidence="8">
    <location>
        <begin position="193"/>
        <end position="213"/>
    </location>
</feature>
<reference evidence="9 10" key="1">
    <citation type="submission" date="2019-06" db="EMBL/GenBank/DDBJ databases">
        <title>Sequencing the genomes of 1000 actinobacteria strains.</title>
        <authorList>
            <person name="Klenk H.-P."/>
        </authorList>
    </citation>
    <scope>NUCLEOTIDE SEQUENCE [LARGE SCALE GENOMIC DNA]</scope>
    <source>
        <strain evidence="9 10">DSM 8251</strain>
    </source>
</reference>
<dbReference type="Pfam" id="PF01925">
    <property type="entry name" value="TauE"/>
    <property type="match status" value="1"/>
</dbReference>
<name>A0A542ZCH2_9ACTN</name>
<keyword evidence="5 8" id="KW-0812">Transmembrane</keyword>
<comment type="subcellular location">
    <subcellularLocation>
        <location evidence="1 8">Cell membrane</location>
        <topology evidence="1 8">Multi-pass membrane protein</topology>
    </subcellularLocation>
</comment>
<evidence type="ECO:0000256" key="6">
    <source>
        <dbReference type="ARBA" id="ARBA00022989"/>
    </source>
</evidence>
<proteinExistence type="inferred from homology"/>
<keyword evidence="7 8" id="KW-0472">Membrane</keyword>
<dbReference type="PANTHER" id="PTHR30269">
    <property type="entry name" value="TRANSMEMBRANE PROTEIN YFCA"/>
    <property type="match status" value="1"/>
</dbReference>
<feature type="transmembrane region" description="Helical" evidence="8">
    <location>
        <begin position="70"/>
        <end position="88"/>
    </location>
</feature>
<feature type="transmembrane region" description="Helical" evidence="8">
    <location>
        <begin position="225"/>
        <end position="245"/>
    </location>
</feature>
<keyword evidence="6 8" id="KW-1133">Transmembrane helix</keyword>
<evidence type="ECO:0000256" key="8">
    <source>
        <dbReference type="RuleBase" id="RU363041"/>
    </source>
</evidence>
<dbReference type="EMBL" id="VFOR01000002">
    <property type="protein sequence ID" value="TQL58053.1"/>
    <property type="molecule type" value="Genomic_DNA"/>
</dbReference>
<dbReference type="OrthoDB" id="3872971at2"/>
<dbReference type="GO" id="GO:0005886">
    <property type="term" value="C:plasma membrane"/>
    <property type="evidence" value="ECO:0007669"/>
    <property type="project" value="UniProtKB-SubCell"/>
</dbReference>
<evidence type="ECO:0000313" key="10">
    <source>
        <dbReference type="Proteomes" id="UP000316196"/>
    </source>
</evidence>
<dbReference type="RefSeq" id="WP_142093883.1">
    <property type="nucleotide sequence ID" value="NZ_BAAAMD010000004.1"/>
</dbReference>
<dbReference type="InterPro" id="IPR052017">
    <property type="entry name" value="TSUP"/>
</dbReference>
<evidence type="ECO:0000256" key="2">
    <source>
        <dbReference type="ARBA" id="ARBA00009142"/>
    </source>
</evidence>
<dbReference type="InterPro" id="IPR002781">
    <property type="entry name" value="TM_pro_TauE-like"/>
</dbReference>
<feature type="transmembrane region" description="Helical" evidence="8">
    <location>
        <begin position="94"/>
        <end position="112"/>
    </location>
</feature>
<dbReference type="AlphaFoldDB" id="A0A542ZCH2"/>
<gene>
    <name evidence="9" type="ORF">FB460_1905</name>
</gene>
<keyword evidence="3" id="KW-0813">Transport</keyword>
<evidence type="ECO:0000256" key="1">
    <source>
        <dbReference type="ARBA" id="ARBA00004651"/>
    </source>
</evidence>
<evidence type="ECO:0000256" key="3">
    <source>
        <dbReference type="ARBA" id="ARBA00022448"/>
    </source>
</evidence>
<evidence type="ECO:0000256" key="5">
    <source>
        <dbReference type="ARBA" id="ARBA00022692"/>
    </source>
</evidence>
<dbReference type="Proteomes" id="UP000316196">
    <property type="component" value="Unassembled WGS sequence"/>
</dbReference>
<feature type="transmembrane region" description="Helical" evidence="8">
    <location>
        <begin position="32"/>
        <end position="58"/>
    </location>
</feature>
<sequence>MMSAAVLCLFVVTGAALQRLSGTGVGLVVAPVAALLMGPVEGIVLTNVITTASGFMLTLSVRRDVEWRRWGVLCASASAGVLAGALLVGSLPHAWLQILVGGVVLLSLGLTVSVRNPPFVPVVLGGVIAGALGGFFNVTAGVAAAAMIIYALMTRWEHRRYAATMQPTFMTLGAMSLIAKAATGSITALDASFWLIPGVITAVLIGGWLGKLATRRMPAGRARGIALTLAGIGAISTIARGVMALG</sequence>
<evidence type="ECO:0000313" key="9">
    <source>
        <dbReference type="EMBL" id="TQL58053.1"/>
    </source>
</evidence>